<accession>A0ABQ0PYX4</accession>
<evidence type="ECO:0000313" key="2">
    <source>
        <dbReference type="Proteomes" id="UP001065047"/>
    </source>
</evidence>
<evidence type="ECO:0000313" key="1">
    <source>
        <dbReference type="EMBL" id="GBQ85042.1"/>
    </source>
</evidence>
<comment type="caution">
    <text evidence="1">The sequence shown here is derived from an EMBL/GenBank/DDBJ whole genome shotgun (WGS) entry which is preliminary data.</text>
</comment>
<proteinExistence type="predicted"/>
<reference evidence="1" key="1">
    <citation type="submission" date="2013-04" db="EMBL/GenBank/DDBJ databases">
        <title>The genome sequencing project of 58 acetic acid bacteria.</title>
        <authorList>
            <person name="Okamoto-Kainuma A."/>
            <person name="Ishikawa M."/>
            <person name="Umino S."/>
            <person name="Koizumi Y."/>
            <person name="Shiwa Y."/>
            <person name="Yoshikawa H."/>
            <person name="Matsutani M."/>
            <person name="Matsushita K."/>
        </authorList>
    </citation>
    <scope>NUCLEOTIDE SEQUENCE</scope>
    <source>
        <strain evidence="1">DSM 14337</strain>
    </source>
</reference>
<gene>
    <name evidence="1" type="ORF">AA14337_2978</name>
</gene>
<protein>
    <submittedName>
        <fullName evidence="1">Uncharacterized protein</fullName>
    </submittedName>
</protein>
<keyword evidence="2" id="KW-1185">Reference proteome</keyword>
<name>A0ABQ0PYX4_9PROT</name>
<sequence>MTEPEEAFIPYKGLLPTHHSGEPSRPVNGSFLEDECWGMHVAILRRLALPQALIEMLDGATRGAAFPYKDLSPFLPSDVNELGVPERRGKWDGAVDGYVLSMPEECLWTTLRDWYGWSIPSLETVEAIRDRMGITDLLEFGQGTGYFASVLDASGVKMTTSECFNMGYDGIGVWRRPDFNDSAEMFAANPEKPVLISWPDPVAENVTLSLLRPGQKIILTGARDRCGLRPSVLQARGFVRDCQAFMRAVVPSMTGGLNDLDVWRAPG</sequence>
<organism evidence="1 2">
    <name type="scientific">Acetobacter malorum DSM 14337</name>
    <dbReference type="NCBI Taxonomy" id="1307910"/>
    <lineage>
        <taxon>Bacteria</taxon>
        <taxon>Pseudomonadati</taxon>
        <taxon>Pseudomonadota</taxon>
        <taxon>Alphaproteobacteria</taxon>
        <taxon>Acetobacterales</taxon>
        <taxon>Acetobacteraceae</taxon>
        <taxon>Acetobacter</taxon>
    </lineage>
</organism>
<dbReference type="EMBL" id="BAPF01000050">
    <property type="protein sequence ID" value="GBQ85042.1"/>
    <property type="molecule type" value="Genomic_DNA"/>
</dbReference>
<dbReference type="Proteomes" id="UP001065047">
    <property type="component" value="Unassembled WGS sequence"/>
</dbReference>